<dbReference type="eggNOG" id="ENOG502SNVH">
    <property type="taxonomic scope" value="Eukaryota"/>
</dbReference>
<gene>
    <name evidence="1" type="ORF">Bathy06g02080</name>
</gene>
<dbReference type="GeneID" id="19015188"/>
<dbReference type="OrthoDB" id="1043111at2759"/>
<name>K8F690_9CHLO</name>
<evidence type="ECO:0000313" key="2">
    <source>
        <dbReference type="Proteomes" id="UP000198341"/>
    </source>
</evidence>
<dbReference type="KEGG" id="bpg:Bathy06g02080"/>
<reference evidence="1 2" key="1">
    <citation type="submission" date="2011-10" db="EMBL/GenBank/DDBJ databases">
        <authorList>
            <person name="Genoscope - CEA"/>
        </authorList>
    </citation>
    <scope>NUCLEOTIDE SEQUENCE [LARGE SCALE GENOMIC DNA]</scope>
    <source>
        <strain evidence="1 2">RCC 1105</strain>
    </source>
</reference>
<evidence type="ECO:0000313" key="1">
    <source>
        <dbReference type="EMBL" id="CCO17078.1"/>
    </source>
</evidence>
<dbReference type="AlphaFoldDB" id="K8F690"/>
<protein>
    <submittedName>
        <fullName evidence="1">Uncharacterized protein</fullName>
    </submittedName>
</protein>
<dbReference type="RefSeq" id="XP_007512478.1">
    <property type="nucleotide sequence ID" value="XM_007512416.1"/>
</dbReference>
<accession>K8F690</accession>
<proteinExistence type="predicted"/>
<keyword evidence="2" id="KW-1185">Reference proteome</keyword>
<dbReference type="Proteomes" id="UP000198341">
    <property type="component" value="Chromosome 6"/>
</dbReference>
<dbReference type="EMBL" id="FO082273">
    <property type="protein sequence ID" value="CCO17078.1"/>
    <property type="molecule type" value="Genomic_DNA"/>
</dbReference>
<organism evidence="1 2">
    <name type="scientific">Bathycoccus prasinos</name>
    <dbReference type="NCBI Taxonomy" id="41875"/>
    <lineage>
        <taxon>Eukaryota</taxon>
        <taxon>Viridiplantae</taxon>
        <taxon>Chlorophyta</taxon>
        <taxon>Mamiellophyceae</taxon>
        <taxon>Mamiellales</taxon>
        <taxon>Bathycoccaceae</taxon>
        <taxon>Bathycoccus</taxon>
    </lineage>
</organism>
<sequence length="177" mass="19646">MTAAGGGKSGYDAANDAAKTRAQQEAARGKGAWDCEKYCEILPEDEARVFEEIATANEGDFVFEGIPCVQPRTDYAHLAFFFDGCRYRILADVTEKCQDIKKRLWEKGCGKGEPMSTGRRRTVEDWRELTLLYSCEIIPEDTTLLDFGVPPGCKCLIAIETAILESGKPSASDPYWN</sequence>